<feature type="signal peptide" evidence="2">
    <location>
        <begin position="1"/>
        <end position="26"/>
    </location>
</feature>
<organism evidence="3 4">
    <name type="scientific">Burkholderia latens</name>
    <dbReference type="NCBI Taxonomy" id="488446"/>
    <lineage>
        <taxon>Bacteria</taxon>
        <taxon>Pseudomonadati</taxon>
        <taxon>Pseudomonadota</taxon>
        <taxon>Betaproteobacteria</taxon>
        <taxon>Burkholderiales</taxon>
        <taxon>Burkholderiaceae</taxon>
        <taxon>Burkholderia</taxon>
        <taxon>Burkholderia cepacia complex</taxon>
    </lineage>
</organism>
<dbReference type="InterPro" id="IPR032608">
    <property type="entry name" value="DUF4892"/>
</dbReference>
<dbReference type="EMBL" id="CABVPL010000020">
    <property type="protein sequence ID" value="VWB66479.1"/>
    <property type="molecule type" value="Genomic_DNA"/>
</dbReference>
<evidence type="ECO:0000313" key="3">
    <source>
        <dbReference type="EMBL" id="VWB66479.1"/>
    </source>
</evidence>
<sequence length="373" mass="40760">MKNAASSAIRASSAAVLLSLSTLAFAAGDIPGSKDHPPLTRFAGATIDAYSQTAFDEAFLPNQPIDDVKAAKGLTLEGKVTRVAYTIGGNKSTLEVERNYLDALQKGGFQILFRCTQDQCGQGNGLEFQRFVISSDKMRKSGGGDAYFGDKHRTILAKLPRASGDAYVFLHVMDDSASNKRTLVYEEVVEVRPMQTGQVKVLGSGALQKGFAATGKVALYGIYFDTDKAQMKPESKPQLDGRAAAARQRSMRDHGLELRRHDTDRRARLRERAGPRQRDRDGRRDADALRPERSTAWPACTSRCVHARVDMARQARRRLPLTQRHTTRTTRTTRTRTGAVPGALVGVSAAQPLPSLPHARLRHISAGGLSAYE</sequence>
<keyword evidence="2" id="KW-0732">Signal</keyword>
<dbReference type="Proteomes" id="UP000494222">
    <property type="component" value="Unassembled WGS sequence"/>
</dbReference>
<reference evidence="3 4" key="1">
    <citation type="submission" date="2019-09" db="EMBL/GenBank/DDBJ databases">
        <authorList>
            <person name="Depoorter E."/>
        </authorList>
    </citation>
    <scope>NUCLEOTIDE SEQUENCE [LARGE SCALE GENOMIC DNA]</scope>
    <source>
        <strain evidence="3">LMG 24064</strain>
    </source>
</reference>
<accession>A0A6P2LHL2</accession>
<evidence type="ECO:0000256" key="1">
    <source>
        <dbReference type="SAM" id="MobiDB-lite"/>
    </source>
</evidence>
<feature type="compositionally biased region" description="Basic and acidic residues" evidence="1">
    <location>
        <begin position="250"/>
        <end position="293"/>
    </location>
</feature>
<feature type="chain" id="PRO_5027071245" evidence="2">
    <location>
        <begin position="27"/>
        <end position="373"/>
    </location>
</feature>
<name>A0A6P2LHL2_9BURK</name>
<dbReference type="Pfam" id="PF16234">
    <property type="entry name" value="DUF4892"/>
    <property type="match status" value="1"/>
</dbReference>
<dbReference type="RefSeq" id="WP_428839511.1">
    <property type="nucleotide sequence ID" value="NZ_VZOJ01000024.1"/>
</dbReference>
<evidence type="ECO:0000313" key="4">
    <source>
        <dbReference type="Proteomes" id="UP000494222"/>
    </source>
</evidence>
<gene>
    <name evidence="3" type="ORF">BLA24064_03098</name>
</gene>
<feature type="region of interest" description="Disordered" evidence="1">
    <location>
        <begin position="231"/>
        <end position="294"/>
    </location>
</feature>
<protein>
    <submittedName>
        <fullName evidence="3">OmpA family domain-containing protein</fullName>
    </submittedName>
</protein>
<proteinExistence type="predicted"/>
<evidence type="ECO:0000256" key="2">
    <source>
        <dbReference type="SAM" id="SignalP"/>
    </source>
</evidence>
<dbReference type="AlphaFoldDB" id="A0A6P2LHL2"/>